<dbReference type="PANTHER" id="PTHR45982:SF1">
    <property type="entry name" value="REGULATOR OF CHROMOSOME CONDENSATION"/>
    <property type="match status" value="1"/>
</dbReference>
<keyword evidence="2 6" id="KW-0732">Signal</keyword>
<dbReference type="PANTHER" id="PTHR45982">
    <property type="entry name" value="REGULATOR OF CHROMOSOME CONDENSATION"/>
    <property type="match status" value="1"/>
</dbReference>
<evidence type="ECO:0000259" key="7">
    <source>
        <dbReference type="Pfam" id="PF25390"/>
    </source>
</evidence>
<comment type="caution">
    <text evidence="8">The sequence shown here is derived from an EMBL/GenBank/DDBJ whole genome shotgun (WGS) entry which is preliminary data.</text>
</comment>
<dbReference type="InterPro" id="IPR009091">
    <property type="entry name" value="RCC1/BLIP-II"/>
</dbReference>
<feature type="domain" description="RCC1-like" evidence="7">
    <location>
        <begin position="384"/>
        <end position="695"/>
    </location>
</feature>
<dbReference type="InterPro" id="IPR000408">
    <property type="entry name" value="Reg_chr_condens"/>
</dbReference>
<dbReference type="Pfam" id="PF13540">
    <property type="entry name" value="RCC1_2"/>
    <property type="match status" value="3"/>
</dbReference>
<feature type="compositionally biased region" description="Low complexity" evidence="5">
    <location>
        <begin position="26"/>
        <end position="109"/>
    </location>
</feature>
<keyword evidence="9" id="KW-1185">Reference proteome</keyword>
<evidence type="ECO:0000313" key="8">
    <source>
        <dbReference type="EMBL" id="MDC0673736.1"/>
    </source>
</evidence>
<dbReference type="InterPro" id="IPR051553">
    <property type="entry name" value="Ran_GTPase-activating"/>
</dbReference>
<accession>A0ABT5BHX7</accession>
<evidence type="ECO:0000256" key="2">
    <source>
        <dbReference type="ARBA" id="ARBA00022729"/>
    </source>
</evidence>
<feature type="chain" id="PRO_5045213929" evidence="6">
    <location>
        <begin position="24"/>
        <end position="1066"/>
    </location>
</feature>
<dbReference type="InterPro" id="IPR011936">
    <property type="entry name" value="Myxo_disulph_rpt"/>
</dbReference>
<reference evidence="8 9" key="1">
    <citation type="submission" date="2022-11" db="EMBL/GenBank/DDBJ databases">
        <title>Minimal conservation of predation-associated metabolite biosynthetic gene clusters underscores biosynthetic potential of Myxococcota including descriptions for ten novel species: Archangium lansinium sp. nov., Myxococcus landrumus sp. nov., Nannocystis bai.</title>
        <authorList>
            <person name="Ahearne A."/>
            <person name="Stevens C."/>
            <person name="Dowd S."/>
        </authorList>
    </citation>
    <scope>NUCLEOTIDE SEQUENCE [LARGE SCALE GENOMIC DNA]</scope>
    <source>
        <strain evidence="8 9">NCELM</strain>
    </source>
</reference>
<proteinExistence type="predicted"/>
<evidence type="ECO:0000256" key="5">
    <source>
        <dbReference type="SAM" id="MobiDB-lite"/>
    </source>
</evidence>
<dbReference type="Pfam" id="PF13948">
    <property type="entry name" value="DUF4215"/>
    <property type="match status" value="3"/>
</dbReference>
<dbReference type="SUPFAM" id="SSF50985">
    <property type="entry name" value="RCC1/BLIP-II"/>
    <property type="match status" value="2"/>
</dbReference>
<dbReference type="Proteomes" id="UP001217838">
    <property type="component" value="Unassembled WGS sequence"/>
</dbReference>
<evidence type="ECO:0000256" key="1">
    <source>
        <dbReference type="ARBA" id="ARBA00022658"/>
    </source>
</evidence>
<dbReference type="PROSITE" id="PS51257">
    <property type="entry name" value="PROKAR_LIPOPROTEIN"/>
    <property type="match status" value="1"/>
</dbReference>
<keyword evidence="3" id="KW-0677">Repeat</keyword>
<organism evidence="8 9">
    <name type="scientific">Nannocystis radixulma</name>
    <dbReference type="NCBI Taxonomy" id="2995305"/>
    <lineage>
        <taxon>Bacteria</taxon>
        <taxon>Pseudomonadati</taxon>
        <taxon>Myxococcota</taxon>
        <taxon>Polyangia</taxon>
        <taxon>Nannocystales</taxon>
        <taxon>Nannocystaceae</taxon>
        <taxon>Nannocystis</taxon>
    </lineage>
</organism>
<sequence length="1066" mass="106345">MQSSKRPFAWLPALFSGATFMLAACSDDTSSATQDDPDTSSTSASSTSESSTGEPEPTTGAPTTTTTTTSSTTEPEPTTTSVSTSTTEPDSTSTSTSTTEPDSTSSSTGPGPGCGDSAIDDGETCDDGNTDVGDGCDAACSPESGFECVGEPSVCTTICGDGLVVGGETCDDGNTDVGDGCDALCAPEPGFECVGEPSVCAATCGDGITAGGETCDDGNTDAGDGCDALCATEPGWSCVGAPSTCTPACGDGLVLPGLEDCDDGNMMAGDGCSDACEVEVGWECSGEPSACVTTCNDGVVVGTEACDDGNIATGDGCSPLCLVDYGWGCSGSPSVCNENAQLAAVALGGFGGCVLTTAGDVACFGRNTSGEVGNGTTNVETHMPALALTGAVAVTAGEEHHCAIRAAGDVWCWGDNLDSQLGPLAPAPTDKSQPVEVTGMPAAAALDAGDDHTCVLDAAGLVWCWGDNNQRQLGHGGNDVVDDATPTAVTMPGGLAAVDLGLGDDHSCAVLADGSVACWGDDALGQLGDGVAGTDSGSATLVPGLEGMVFVDVEGGQFNTCATTNLGELYCWGQNADGQLGDGTTMNSATPLPVALPAEVDAISLGDDFACALLVTDEVLCWGEAEDFQAGTRDLIDQLTPFPVPELPAGDIEDLEAGARGVCIVAVGERYCWGYSDLGNLGIAPQNELEPAPVGFSGPVAELALDKSEYRGVLCGVLVDGTVECSGQGTLVSNSAVTGAAGYFEPISYHLTVPTQLPALANVQTMGMGDGFACAATPDDVQCWGDNSQRQLGQGGVDTTDILIPTAVVGLGAVDELELGAGNACVRTGGNVQCWGDNAQFQTGEGGTTDDQSAPVTVVGLSDAVDLALGLNHACAVRATGEVVCWGDDAQGGLGDGDNNPDDSALPVAVTGVAPGATAVVAGENHACALASGQVYCWGNGQALGQGVDVDSDTALLVPGVTSIVQIDAGWNYNCALDDAGDVWCWGYSLDGQLGDGGQLLTGNTYSLSPVKFAVASGISRVVAGNSLTCIETAGEWSCVGFRATGQLGNGTTVEPVVPTPTFFGL</sequence>
<dbReference type="InterPro" id="IPR058923">
    <property type="entry name" value="RCC1-like_dom"/>
</dbReference>
<evidence type="ECO:0000256" key="4">
    <source>
        <dbReference type="ARBA" id="ARBA00023157"/>
    </source>
</evidence>
<gene>
    <name evidence="8" type="ORF">POL58_38680</name>
</gene>
<dbReference type="PRINTS" id="PR00633">
    <property type="entry name" value="RCCNDNSATION"/>
</dbReference>
<evidence type="ECO:0000256" key="3">
    <source>
        <dbReference type="ARBA" id="ARBA00022737"/>
    </source>
</evidence>
<dbReference type="Gene3D" id="2.130.10.30">
    <property type="entry name" value="Regulator of chromosome condensation 1/beta-lactamase-inhibitor protein II"/>
    <property type="match status" value="4"/>
</dbReference>
<feature type="region of interest" description="Disordered" evidence="5">
    <location>
        <begin position="26"/>
        <end position="126"/>
    </location>
</feature>
<evidence type="ECO:0000313" key="9">
    <source>
        <dbReference type="Proteomes" id="UP001217838"/>
    </source>
</evidence>
<name>A0ABT5BHX7_9BACT</name>
<protein>
    <submittedName>
        <fullName evidence="8">DUF4215 domain-containing protein</fullName>
    </submittedName>
</protein>
<keyword evidence="1" id="KW-0344">Guanine-nucleotide releasing factor</keyword>
<dbReference type="NCBIfam" id="TIGR02232">
    <property type="entry name" value="myxo_disulf_rpt"/>
    <property type="match status" value="5"/>
</dbReference>
<evidence type="ECO:0000256" key="6">
    <source>
        <dbReference type="SAM" id="SignalP"/>
    </source>
</evidence>
<dbReference type="PROSITE" id="PS50012">
    <property type="entry name" value="RCC1_3"/>
    <property type="match status" value="9"/>
</dbReference>
<dbReference type="Pfam" id="PF25390">
    <property type="entry name" value="WD40_RLD"/>
    <property type="match status" value="1"/>
</dbReference>
<dbReference type="EMBL" id="JAQNDN010000022">
    <property type="protein sequence ID" value="MDC0673736.1"/>
    <property type="molecule type" value="Genomic_DNA"/>
</dbReference>
<dbReference type="RefSeq" id="WP_272007179.1">
    <property type="nucleotide sequence ID" value="NZ_JAQNDN010000022.1"/>
</dbReference>
<feature type="signal peptide" evidence="6">
    <location>
        <begin position="1"/>
        <end position="23"/>
    </location>
</feature>
<keyword evidence="4" id="KW-1015">Disulfide bond</keyword>